<accession>A0A9B0X3C6</accession>
<dbReference type="InterPro" id="IPR050143">
    <property type="entry name" value="TRIM/RBCC"/>
</dbReference>
<dbReference type="RefSeq" id="XP_006877681.1">
    <property type="nucleotide sequence ID" value="XM_006877619.1"/>
</dbReference>
<dbReference type="OrthoDB" id="6105938at2759"/>
<dbReference type="SMART" id="SM00449">
    <property type="entry name" value="SPRY"/>
    <property type="match status" value="1"/>
</dbReference>
<dbReference type="InterPro" id="IPR013320">
    <property type="entry name" value="ConA-like_dom_sf"/>
</dbReference>
<dbReference type="Pfam" id="PF00622">
    <property type="entry name" value="SPRY"/>
    <property type="match status" value="1"/>
</dbReference>
<feature type="domain" description="B30.2/SPRY" evidence="2">
    <location>
        <begin position="1"/>
        <end position="157"/>
    </location>
</feature>
<dbReference type="SUPFAM" id="SSF49899">
    <property type="entry name" value="Concanavalin A-like lectins/glucanases"/>
    <property type="match status" value="1"/>
</dbReference>
<evidence type="ECO:0000259" key="2">
    <source>
        <dbReference type="PROSITE" id="PS50188"/>
    </source>
</evidence>
<feature type="region of interest" description="Disordered" evidence="1">
    <location>
        <begin position="168"/>
        <end position="209"/>
    </location>
</feature>
<dbReference type="Proteomes" id="UP000504623">
    <property type="component" value="Unplaced"/>
</dbReference>
<name>A0A9B0X3C6_CHRAS</name>
<evidence type="ECO:0000313" key="4">
    <source>
        <dbReference type="RefSeq" id="XP_006877681.1"/>
    </source>
</evidence>
<dbReference type="PRINTS" id="PR01407">
    <property type="entry name" value="BUTYPHLNCDUF"/>
</dbReference>
<dbReference type="InterPro" id="IPR003877">
    <property type="entry name" value="SPRY_dom"/>
</dbReference>
<evidence type="ECO:0000256" key="1">
    <source>
        <dbReference type="SAM" id="MobiDB-lite"/>
    </source>
</evidence>
<sequence>MSVTLKNNFEVLYNRYSVLGTKGIGSGRYYWEIRVSDEYTSKWGVGVCREDVDRKAWLRQCPEKGFWVVEYFYDSYYACTALNKRTTAYTYPGLRKDSPHLGVFLDYNGGDVSFYNMTDGSHIFSFSQVSFTGTLFPYFMIRSGTPSLTICSMVGGPKGTPVLLNKLPSSLNEQMSPPEEGLRSGSGGEDVLPGVESPLLPSGPRIVPP</sequence>
<dbReference type="GeneID" id="102836448"/>
<proteinExistence type="predicted"/>
<organism evidence="3 4">
    <name type="scientific">Chrysochloris asiatica</name>
    <name type="common">Cape golden mole</name>
    <dbReference type="NCBI Taxonomy" id="185453"/>
    <lineage>
        <taxon>Eukaryota</taxon>
        <taxon>Metazoa</taxon>
        <taxon>Chordata</taxon>
        <taxon>Craniata</taxon>
        <taxon>Vertebrata</taxon>
        <taxon>Euteleostomi</taxon>
        <taxon>Mammalia</taxon>
        <taxon>Eutheria</taxon>
        <taxon>Afrotheria</taxon>
        <taxon>Chrysochloridae</taxon>
        <taxon>Chrysochlorinae</taxon>
        <taxon>Chrysochloris</taxon>
    </lineage>
</organism>
<protein>
    <submittedName>
        <fullName evidence="4">Butyrophilin subfamily 1 member A1-like</fullName>
    </submittedName>
</protein>
<reference evidence="4" key="1">
    <citation type="submission" date="2025-08" db="UniProtKB">
        <authorList>
            <consortium name="RefSeq"/>
        </authorList>
    </citation>
    <scope>IDENTIFICATION</scope>
    <source>
        <tissue evidence="4">Spleen</tissue>
    </source>
</reference>
<dbReference type="Gene3D" id="2.60.120.920">
    <property type="match status" value="1"/>
</dbReference>
<dbReference type="InterPro" id="IPR003879">
    <property type="entry name" value="Butyrophylin_SPRY"/>
</dbReference>
<dbReference type="InterPro" id="IPR043136">
    <property type="entry name" value="B30.2/SPRY_sf"/>
</dbReference>
<dbReference type="PROSITE" id="PS50188">
    <property type="entry name" value="B302_SPRY"/>
    <property type="match status" value="1"/>
</dbReference>
<gene>
    <name evidence="4" type="primary">LOC102836448</name>
</gene>
<dbReference type="InterPro" id="IPR001870">
    <property type="entry name" value="B30.2/SPRY"/>
</dbReference>
<dbReference type="AlphaFoldDB" id="A0A9B0X3C6"/>
<dbReference type="PANTHER" id="PTHR24103">
    <property type="entry name" value="E3 UBIQUITIN-PROTEIN LIGASE TRIM"/>
    <property type="match status" value="1"/>
</dbReference>
<keyword evidence="3" id="KW-1185">Reference proteome</keyword>
<evidence type="ECO:0000313" key="3">
    <source>
        <dbReference type="Proteomes" id="UP000504623"/>
    </source>
</evidence>